<feature type="coiled-coil region" evidence="1">
    <location>
        <begin position="87"/>
        <end position="151"/>
    </location>
</feature>
<evidence type="ECO:0000256" key="1">
    <source>
        <dbReference type="SAM" id="Coils"/>
    </source>
</evidence>
<protein>
    <submittedName>
        <fullName evidence="3">Uncharacterized protein</fullName>
    </submittedName>
</protein>
<proteinExistence type="predicted"/>
<evidence type="ECO:0000256" key="2">
    <source>
        <dbReference type="SAM" id="MobiDB-lite"/>
    </source>
</evidence>
<feature type="compositionally biased region" description="Basic and acidic residues" evidence="2">
    <location>
        <begin position="9"/>
        <end position="30"/>
    </location>
</feature>
<dbReference type="EMBL" id="BK015245">
    <property type="protein sequence ID" value="DAD97649.1"/>
    <property type="molecule type" value="Genomic_DNA"/>
</dbReference>
<reference evidence="3" key="1">
    <citation type="journal article" date="2021" name="Proc. Natl. Acad. Sci. U.S.A.">
        <title>A Catalog of Tens of Thousands of Viruses from Human Metagenomes Reveals Hidden Associations with Chronic Diseases.</title>
        <authorList>
            <person name="Tisza M.J."/>
            <person name="Buck C.B."/>
        </authorList>
    </citation>
    <scope>NUCLEOTIDE SEQUENCE</scope>
    <source>
        <strain evidence="3">Ct1TR2</strain>
    </source>
</reference>
<organism evidence="3">
    <name type="scientific">Siphoviridae sp. ct1TR2</name>
    <dbReference type="NCBI Taxonomy" id="2825309"/>
    <lineage>
        <taxon>Viruses</taxon>
        <taxon>Duplodnaviria</taxon>
        <taxon>Heunggongvirae</taxon>
        <taxon>Uroviricota</taxon>
        <taxon>Caudoviricetes</taxon>
    </lineage>
</organism>
<keyword evidence="1" id="KW-0175">Coiled coil</keyword>
<accession>A0A8S5NSH9</accession>
<name>A0A8S5NSH9_9CAUD</name>
<feature type="region of interest" description="Disordered" evidence="2">
    <location>
        <begin position="1"/>
        <end position="30"/>
    </location>
</feature>
<evidence type="ECO:0000313" key="3">
    <source>
        <dbReference type="EMBL" id="DAD97649.1"/>
    </source>
</evidence>
<sequence>MARPSKTAEILKSEGKSHRTKQELAFRRQQEEATLTGKALQEPGELKKLKIAHATFLKTKRLLEAIHKNDELYSAATCRYCTNTQKLADAEGSIQVLKTELEELRESRRSYAEDKAIPDYYRMLTKLEDTITRKEQLAAGIRKELTDFEKENCMTIASSLRSIAKQPEKKANPLLEALAND</sequence>